<accession>A0A4R0NM87</accession>
<dbReference type="RefSeq" id="WP_131596576.1">
    <property type="nucleotide sequence ID" value="NZ_SJSL01000002.1"/>
</dbReference>
<protein>
    <submittedName>
        <fullName evidence="2">Tail fiber domain-containing protein</fullName>
    </submittedName>
</protein>
<reference evidence="2 3" key="1">
    <citation type="submission" date="2019-02" db="EMBL/GenBank/DDBJ databases">
        <title>Pedobacter sp. RP-1-14 sp. nov., isolated from Arctic soil.</title>
        <authorList>
            <person name="Dahal R.H."/>
        </authorList>
    </citation>
    <scope>NUCLEOTIDE SEQUENCE [LARGE SCALE GENOMIC DNA]</scope>
    <source>
        <strain evidence="2 3">RP-1-14</strain>
    </source>
</reference>
<proteinExistence type="predicted"/>
<dbReference type="EMBL" id="SJSL01000002">
    <property type="protein sequence ID" value="TCD01776.1"/>
    <property type="molecule type" value="Genomic_DNA"/>
</dbReference>
<dbReference type="Pfam" id="PF13884">
    <property type="entry name" value="Peptidase_S74"/>
    <property type="match status" value="1"/>
</dbReference>
<organism evidence="2 3">
    <name type="scientific">Pedobacter psychroterrae</name>
    <dbReference type="NCBI Taxonomy" id="2530453"/>
    <lineage>
        <taxon>Bacteria</taxon>
        <taxon>Pseudomonadati</taxon>
        <taxon>Bacteroidota</taxon>
        <taxon>Sphingobacteriia</taxon>
        <taxon>Sphingobacteriales</taxon>
        <taxon>Sphingobacteriaceae</taxon>
        <taxon>Pedobacter</taxon>
    </lineage>
</organism>
<evidence type="ECO:0000313" key="2">
    <source>
        <dbReference type="EMBL" id="TCD01776.1"/>
    </source>
</evidence>
<comment type="caution">
    <text evidence="2">The sequence shown here is derived from an EMBL/GenBank/DDBJ whole genome shotgun (WGS) entry which is preliminary data.</text>
</comment>
<evidence type="ECO:0000259" key="1">
    <source>
        <dbReference type="PROSITE" id="PS51688"/>
    </source>
</evidence>
<dbReference type="PROSITE" id="PS51688">
    <property type="entry name" value="ICA"/>
    <property type="match status" value="1"/>
</dbReference>
<dbReference type="Proteomes" id="UP000293347">
    <property type="component" value="Unassembled WGS sequence"/>
</dbReference>
<dbReference type="OrthoDB" id="9793307at2"/>
<name>A0A4R0NM87_9SPHI</name>
<dbReference type="InterPro" id="IPR030392">
    <property type="entry name" value="S74_ICA"/>
</dbReference>
<gene>
    <name evidence="2" type="ORF">EZ437_13755</name>
</gene>
<keyword evidence="3" id="KW-1185">Reference proteome</keyword>
<dbReference type="AlphaFoldDB" id="A0A4R0NM87"/>
<feature type="domain" description="Peptidase S74" evidence="1">
    <location>
        <begin position="713"/>
        <end position="884"/>
    </location>
</feature>
<sequence length="900" mass="96625">MIKRKDDIKAQFKTNSVPTEADFADMIDSGINQIDDGLKKSPGDPLAIVTGGDTQEVFSFYKSFDAKKPAWNTNLNPAGASPGLNFYTQNGNSRLFISEDTGNIGIGNAAVKKVPGMIGPFLQIGSDAEGASSGQLILSKHVPNGGTRSFKMGLDDNCDFTLGDFGNSGDLKYTPALTIGWSKQEVTIPKSLFIKGKAVAEQGINLKDAGAIRLIAEGDDDTANGIADLGLYSTIKDRWIRIATNQGPIKFFNNKQDEVEYGVFPSLLIDKSRNVGVGTDDILNAGTGPVLQIGSDVRGDSIGELILSRGHTGSRSFKMGLDADFNFSIGDFGTSVVSPRVYSPGLLINYNSRNVTIPNKLNVGSGLSLTGDGKIVFRASADNSISLVGCFDLGLYSTIEKHNMRFAVNQAAIAFFNNKSGETIGEGKTSLVIDASGNVGIGNGTSFEVIKSGTDPVLQIGNDNDGDNSGQLILTKHKTDGATRSFKVGLDENFAFSIGDYGNSEGTRIYTPALTIDWNKRNVNVPQSLIVKGKVSGGNGINLKNNGGIRFVAATEDDAVSGHTDLGLYSTIKERWIRIAARQAPIAFFNTKEDEAEYGGATMSMIIDVNRNVGIGTNEVYKKSSTDVGPILQIGNDNKTVSSGQLLLSKYNGSLSRTYGMMVNDGYHFSIGDCGYNGQSSRTYNAAIVIASNSNDVTIEKSLIVKGTFPTASDIRIKKDIVSCDGSASLNILKSLNIADYRHIDPLNFGDKLVKGLIAQQVETIFPEAVVTRKDFVPGILSAPISVIEEDGVVSFSMAQPHLLSDGDVVKIHTQAGEKEKMITLVDDSSFSVQGMADEYQNDVVIYGKQVDDFKSIEYNRIFLLNLSATQQLAKENEELKNQLSDVVSRLDRYLAGLKS</sequence>
<evidence type="ECO:0000313" key="3">
    <source>
        <dbReference type="Proteomes" id="UP000293347"/>
    </source>
</evidence>